<evidence type="ECO:0000313" key="11">
    <source>
        <dbReference type="EMBL" id="SDZ99192.1"/>
    </source>
</evidence>
<evidence type="ECO:0000313" key="12">
    <source>
        <dbReference type="Proteomes" id="UP000198703"/>
    </source>
</evidence>
<evidence type="ECO:0000256" key="7">
    <source>
        <dbReference type="ARBA" id="ARBA00022989"/>
    </source>
</evidence>
<dbReference type="GO" id="GO:0015808">
    <property type="term" value="P:L-alanine transport"/>
    <property type="evidence" value="ECO:0007669"/>
    <property type="project" value="TreeGrafter"/>
</dbReference>
<evidence type="ECO:0000256" key="5">
    <source>
        <dbReference type="ARBA" id="ARBA00022692"/>
    </source>
</evidence>
<feature type="transmembrane region" description="Helical" evidence="10">
    <location>
        <begin position="188"/>
        <end position="207"/>
    </location>
</feature>
<reference evidence="11 12" key="1">
    <citation type="submission" date="2016-10" db="EMBL/GenBank/DDBJ databases">
        <authorList>
            <person name="de Groot N.N."/>
        </authorList>
    </citation>
    <scope>NUCLEOTIDE SEQUENCE [LARGE SCALE GENOMIC DNA]</scope>
    <source>
        <strain evidence="11 12">DSM 15345</strain>
    </source>
</reference>
<feature type="transmembrane region" description="Helical" evidence="10">
    <location>
        <begin position="47"/>
        <end position="77"/>
    </location>
</feature>
<evidence type="ECO:0000256" key="10">
    <source>
        <dbReference type="SAM" id="Phobius"/>
    </source>
</evidence>
<evidence type="ECO:0000256" key="3">
    <source>
        <dbReference type="ARBA" id="ARBA00022475"/>
    </source>
</evidence>
<dbReference type="STRING" id="89524.SAMN05444370_102440"/>
<proteinExistence type="inferred from homology"/>
<evidence type="ECO:0000256" key="6">
    <source>
        <dbReference type="ARBA" id="ARBA00022970"/>
    </source>
</evidence>
<organism evidence="11 12">
    <name type="scientific">Rubrimonas cliftonensis</name>
    <dbReference type="NCBI Taxonomy" id="89524"/>
    <lineage>
        <taxon>Bacteria</taxon>
        <taxon>Pseudomonadati</taxon>
        <taxon>Pseudomonadota</taxon>
        <taxon>Alphaproteobacteria</taxon>
        <taxon>Rhodobacterales</taxon>
        <taxon>Paracoccaceae</taxon>
        <taxon>Rubrimonas</taxon>
    </lineage>
</organism>
<feature type="transmembrane region" description="Helical" evidence="10">
    <location>
        <begin position="135"/>
        <end position="159"/>
    </location>
</feature>
<comment type="subcellular location">
    <subcellularLocation>
        <location evidence="1">Cell membrane</location>
        <topology evidence="1">Multi-pass membrane protein</topology>
    </subcellularLocation>
</comment>
<dbReference type="Proteomes" id="UP000198703">
    <property type="component" value="Unassembled WGS sequence"/>
</dbReference>
<dbReference type="GO" id="GO:0005304">
    <property type="term" value="F:L-valine transmembrane transporter activity"/>
    <property type="evidence" value="ECO:0007669"/>
    <property type="project" value="TreeGrafter"/>
</dbReference>
<dbReference type="GO" id="GO:0042941">
    <property type="term" value="P:D-alanine transmembrane transport"/>
    <property type="evidence" value="ECO:0007669"/>
    <property type="project" value="TreeGrafter"/>
</dbReference>
<dbReference type="GO" id="GO:1903806">
    <property type="term" value="P:L-isoleucine import across plasma membrane"/>
    <property type="evidence" value="ECO:0007669"/>
    <property type="project" value="TreeGrafter"/>
</dbReference>
<keyword evidence="12" id="KW-1185">Reference proteome</keyword>
<dbReference type="InterPro" id="IPR052157">
    <property type="entry name" value="BCAA_transport_permease"/>
</dbReference>
<dbReference type="GO" id="GO:0005886">
    <property type="term" value="C:plasma membrane"/>
    <property type="evidence" value="ECO:0007669"/>
    <property type="project" value="UniProtKB-SubCell"/>
</dbReference>
<comment type="similarity">
    <text evidence="9">Belongs to the binding-protein-dependent transport system permease family. LivHM subfamily.</text>
</comment>
<dbReference type="EMBL" id="FNQM01000002">
    <property type="protein sequence ID" value="SDZ99192.1"/>
    <property type="molecule type" value="Genomic_DNA"/>
</dbReference>
<evidence type="ECO:0000256" key="9">
    <source>
        <dbReference type="ARBA" id="ARBA00037998"/>
    </source>
</evidence>
<sequence>METLVQQVVNAVSLGGVYAMLALGLAIVFSIVRLINFAHGEVMTFGGYGVFLALAFGAPPLAALATGVGAAVAMALALERAAFRAMRGADVVTLLITSFAVSEILKVLFQNGISARPVPISLPQSWSGTWRLGELTIGVAPTVSIFVTLAAFAGLTLILRRTTVGVAMRAAAEDLEMLQLLGVRANRVVATAFALSGLLAGVAAVIWTAQRGSVDPMMGFFPVLKAFIATVLGGLGSLGGAVLGGFAVGFLEVMAQAFLPPALAPYRDAVVLAAVIAALLARPDGLLPARRGERS</sequence>
<evidence type="ECO:0000256" key="4">
    <source>
        <dbReference type="ARBA" id="ARBA00022519"/>
    </source>
</evidence>
<dbReference type="PANTHER" id="PTHR11795:SF371">
    <property type="entry name" value="HIGH-AFFINITY BRANCHED-CHAIN AMINO ACID TRANSPORT SYSTEM PERMEASE PROTEIN LIVH"/>
    <property type="match status" value="1"/>
</dbReference>
<dbReference type="GO" id="GO:0015190">
    <property type="term" value="F:L-leucine transmembrane transporter activity"/>
    <property type="evidence" value="ECO:0007669"/>
    <property type="project" value="TreeGrafter"/>
</dbReference>
<feature type="transmembrane region" description="Helical" evidence="10">
    <location>
        <begin position="227"/>
        <end position="251"/>
    </location>
</feature>
<accession>A0A1H3XKQ1</accession>
<feature type="transmembrane region" description="Helical" evidence="10">
    <location>
        <begin position="12"/>
        <end position="35"/>
    </location>
</feature>
<keyword evidence="7 10" id="KW-1133">Transmembrane helix</keyword>
<dbReference type="CDD" id="cd06582">
    <property type="entry name" value="TM_PBP1_LivH_like"/>
    <property type="match status" value="1"/>
</dbReference>
<dbReference type="GO" id="GO:0015192">
    <property type="term" value="F:L-phenylalanine transmembrane transporter activity"/>
    <property type="evidence" value="ECO:0007669"/>
    <property type="project" value="TreeGrafter"/>
</dbReference>
<evidence type="ECO:0000256" key="2">
    <source>
        <dbReference type="ARBA" id="ARBA00022448"/>
    </source>
</evidence>
<keyword evidence="3" id="KW-1003">Cell membrane</keyword>
<name>A0A1H3XKQ1_9RHOB</name>
<dbReference type="Pfam" id="PF02653">
    <property type="entry name" value="BPD_transp_2"/>
    <property type="match status" value="1"/>
</dbReference>
<evidence type="ECO:0000256" key="1">
    <source>
        <dbReference type="ARBA" id="ARBA00004651"/>
    </source>
</evidence>
<keyword evidence="6" id="KW-0029">Amino-acid transport</keyword>
<dbReference type="OrthoDB" id="9779023at2"/>
<keyword evidence="4" id="KW-0997">Cell inner membrane</keyword>
<protein>
    <submittedName>
        <fullName evidence="11">Amino acid/amide ABC transporter membrane protein 1, HAAT family</fullName>
    </submittedName>
</protein>
<keyword evidence="5 10" id="KW-0812">Transmembrane</keyword>
<dbReference type="GO" id="GO:0015188">
    <property type="term" value="F:L-isoleucine transmembrane transporter activity"/>
    <property type="evidence" value="ECO:0007669"/>
    <property type="project" value="TreeGrafter"/>
</dbReference>
<dbReference type="InterPro" id="IPR001851">
    <property type="entry name" value="ABC_transp_permease"/>
</dbReference>
<evidence type="ECO:0000256" key="8">
    <source>
        <dbReference type="ARBA" id="ARBA00023136"/>
    </source>
</evidence>
<keyword evidence="2" id="KW-0813">Transport</keyword>
<feature type="transmembrane region" description="Helical" evidence="10">
    <location>
        <begin position="89"/>
        <end position="109"/>
    </location>
</feature>
<dbReference type="RefSeq" id="WP_093249526.1">
    <property type="nucleotide sequence ID" value="NZ_FNQM01000002.1"/>
</dbReference>
<dbReference type="PANTHER" id="PTHR11795">
    <property type="entry name" value="BRANCHED-CHAIN AMINO ACID TRANSPORT SYSTEM PERMEASE PROTEIN LIVH"/>
    <property type="match status" value="1"/>
</dbReference>
<dbReference type="AlphaFoldDB" id="A0A1H3XKQ1"/>
<gene>
    <name evidence="11" type="ORF">SAMN05444370_102440</name>
</gene>
<keyword evidence="8 10" id="KW-0472">Membrane</keyword>